<evidence type="ECO:0000256" key="1">
    <source>
        <dbReference type="ARBA" id="ARBA00004370"/>
    </source>
</evidence>
<evidence type="ECO:0000259" key="7">
    <source>
        <dbReference type="SMART" id="SM00409"/>
    </source>
</evidence>
<dbReference type="Proteomes" id="UP000261420">
    <property type="component" value="Unplaced"/>
</dbReference>
<proteinExistence type="predicted"/>
<dbReference type="Ensembl" id="ENSSDUT00000033755.1">
    <property type="protein sequence ID" value="ENSSDUP00000033188.1"/>
    <property type="gene ID" value="ENSSDUG00000023846.1"/>
</dbReference>
<dbReference type="InterPro" id="IPR036179">
    <property type="entry name" value="Ig-like_dom_sf"/>
</dbReference>
<evidence type="ECO:0000256" key="5">
    <source>
        <dbReference type="SAM" id="Phobius"/>
    </source>
</evidence>
<keyword evidence="2 6" id="KW-0732">Signal</keyword>
<organism evidence="8 9">
    <name type="scientific">Seriola dumerili</name>
    <name type="common">Greater amberjack</name>
    <name type="synonym">Caranx dumerili</name>
    <dbReference type="NCBI Taxonomy" id="41447"/>
    <lineage>
        <taxon>Eukaryota</taxon>
        <taxon>Metazoa</taxon>
        <taxon>Chordata</taxon>
        <taxon>Craniata</taxon>
        <taxon>Vertebrata</taxon>
        <taxon>Euteleostomi</taxon>
        <taxon>Actinopterygii</taxon>
        <taxon>Neopterygii</taxon>
        <taxon>Teleostei</taxon>
        <taxon>Neoteleostei</taxon>
        <taxon>Acanthomorphata</taxon>
        <taxon>Carangaria</taxon>
        <taxon>Carangiformes</taxon>
        <taxon>Carangidae</taxon>
        <taxon>Seriola</taxon>
    </lineage>
</organism>
<feature type="chain" id="PRO_5017434589" evidence="6">
    <location>
        <begin position="31"/>
        <end position="321"/>
    </location>
</feature>
<dbReference type="SUPFAM" id="SSF48726">
    <property type="entry name" value="Immunoglobulin"/>
    <property type="match status" value="1"/>
</dbReference>
<keyword evidence="5" id="KW-1133">Transmembrane helix</keyword>
<feature type="signal peptide" evidence="6">
    <location>
        <begin position="1"/>
        <end position="30"/>
    </location>
</feature>
<evidence type="ECO:0000313" key="9">
    <source>
        <dbReference type="Proteomes" id="UP000261420"/>
    </source>
</evidence>
<sequence>MVGGRLCCLCCVFTYSAVLLLGLCLHDVEASNCPRVIHKQVGDTVELPSCLPTEGVTTATWKYGDKTVVDMEQSLNTQYTNRIYLNNTTFSLTVRKLTAQDSGNYSFLSEAKGVQRHTVIITLHVHEPITTPVLTANTTSHAFNGSCTVFLRCISDSQVNYNWTMRARTHRGSSTQHYTIRPQDGETTFTCTIWNVVSERSASTTVTCSNDTSDQQKPEPENFVLFLSVAAGAGLTIIIVVTIVIWVCLHTQRQSEGSDANDLTVYADISDVASEDRTSPNMKPCSVYETIDNRGNAATPGPQTVYDKIQFSHMRNASGSP</sequence>
<dbReference type="GO" id="GO:0016020">
    <property type="term" value="C:membrane"/>
    <property type="evidence" value="ECO:0007669"/>
    <property type="project" value="UniProtKB-SubCell"/>
</dbReference>
<dbReference type="Gene3D" id="2.60.40.10">
    <property type="entry name" value="Immunoglobulins"/>
    <property type="match status" value="2"/>
</dbReference>
<dbReference type="OMA" id="DEHRIAH"/>
<protein>
    <submittedName>
        <fullName evidence="8">T-lymphocyte activation antigen CD80-like</fullName>
    </submittedName>
</protein>
<evidence type="ECO:0000256" key="4">
    <source>
        <dbReference type="ARBA" id="ARBA00023180"/>
    </source>
</evidence>
<feature type="transmembrane region" description="Helical" evidence="5">
    <location>
        <begin position="223"/>
        <end position="249"/>
    </location>
</feature>
<keyword evidence="3 5" id="KW-0472">Membrane</keyword>
<keyword evidence="9" id="KW-1185">Reference proteome</keyword>
<keyword evidence="4" id="KW-0325">Glycoprotein</keyword>
<dbReference type="STRING" id="41447.ENSSDUP00000033188"/>
<evidence type="ECO:0000256" key="6">
    <source>
        <dbReference type="SAM" id="SignalP"/>
    </source>
</evidence>
<dbReference type="AlphaFoldDB" id="A0A3B4VQ83"/>
<dbReference type="KEGG" id="sdu:111239968"/>
<evidence type="ECO:0000256" key="3">
    <source>
        <dbReference type="ARBA" id="ARBA00023136"/>
    </source>
</evidence>
<dbReference type="PANTHER" id="PTHR12080">
    <property type="entry name" value="SIGNALING LYMPHOCYTIC ACTIVATION MOLECULE"/>
    <property type="match status" value="1"/>
</dbReference>
<dbReference type="RefSeq" id="XP_022625651.1">
    <property type="nucleotide sequence ID" value="XM_022769930.1"/>
</dbReference>
<reference evidence="8" key="2">
    <citation type="submission" date="2025-09" db="UniProtKB">
        <authorList>
            <consortium name="Ensembl"/>
        </authorList>
    </citation>
    <scope>IDENTIFICATION</scope>
</reference>
<name>A0A3B4VQ83_SERDU</name>
<dbReference type="InterPro" id="IPR015631">
    <property type="entry name" value="CD2/SLAM_rcpt"/>
</dbReference>
<dbReference type="InterPro" id="IPR013783">
    <property type="entry name" value="Ig-like_fold"/>
</dbReference>
<evidence type="ECO:0000256" key="2">
    <source>
        <dbReference type="ARBA" id="ARBA00022729"/>
    </source>
</evidence>
<dbReference type="GeneTree" id="ENSGT01000000214670"/>
<evidence type="ECO:0000313" key="8">
    <source>
        <dbReference type="Ensembl" id="ENSSDUP00000033188.1"/>
    </source>
</evidence>
<accession>A0A3B4VQ83</accession>
<dbReference type="SMART" id="SM00409">
    <property type="entry name" value="IG"/>
    <property type="match status" value="1"/>
</dbReference>
<dbReference type="InterPro" id="IPR003599">
    <property type="entry name" value="Ig_sub"/>
</dbReference>
<keyword evidence="5" id="KW-0812">Transmembrane</keyword>
<comment type="subcellular location">
    <subcellularLocation>
        <location evidence="1">Membrane</location>
    </subcellularLocation>
</comment>
<dbReference type="PANTHER" id="PTHR12080:SF48">
    <property type="entry name" value="IMMUNOGLOBULIN SUBTYPE DOMAIN-CONTAINING PROTEIN"/>
    <property type="match status" value="1"/>
</dbReference>
<reference evidence="8" key="1">
    <citation type="submission" date="2025-08" db="UniProtKB">
        <authorList>
            <consortium name="Ensembl"/>
        </authorList>
    </citation>
    <scope>IDENTIFICATION</scope>
</reference>
<feature type="domain" description="Immunoglobulin" evidence="7">
    <location>
        <begin position="34"/>
        <end position="126"/>
    </location>
</feature>
<dbReference type="GeneID" id="111239968"/>